<dbReference type="InterPro" id="IPR050469">
    <property type="entry name" value="Diguanylate_Cyclase"/>
</dbReference>
<dbReference type="FunFam" id="3.30.70.270:FF:000001">
    <property type="entry name" value="Diguanylate cyclase domain protein"/>
    <property type="match status" value="1"/>
</dbReference>
<dbReference type="SUPFAM" id="SSF55073">
    <property type="entry name" value="Nucleotide cyclase"/>
    <property type="match status" value="1"/>
</dbReference>
<organism evidence="7 8">
    <name type="scientific">Rubripirellula tenax</name>
    <dbReference type="NCBI Taxonomy" id="2528015"/>
    <lineage>
        <taxon>Bacteria</taxon>
        <taxon>Pseudomonadati</taxon>
        <taxon>Planctomycetota</taxon>
        <taxon>Planctomycetia</taxon>
        <taxon>Pirellulales</taxon>
        <taxon>Pirellulaceae</taxon>
        <taxon>Rubripirellula</taxon>
    </lineage>
</organism>
<feature type="region of interest" description="Disordered" evidence="4">
    <location>
        <begin position="302"/>
        <end position="330"/>
    </location>
</feature>
<dbReference type="SUPFAM" id="SSF52172">
    <property type="entry name" value="CheY-like"/>
    <property type="match status" value="1"/>
</dbReference>
<dbReference type="Pfam" id="PF00990">
    <property type="entry name" value="GGDEF"/>
    <property type="match status" value="1"/>
</dbReference>
<sequence length="330" mass="36024">MTPQETQTSDIQTIRLLLIEDSSHDAEFIGAMLERSPEIFVKLTHLATLAEAVEAFKKETFDVILLDLGLPDNHGTDAIALLRAHVPETPIVVLTGDERNETAINAIDAGAQDYLPKQHVVGSLLSRMLTHSIARQNRLNQANTDALIDSLTGLGNRRSFDSEVERRMHDFNRHGFPFSVAILDIDHFKKINDKWGHTVGDEALKVVAKAIAFQGRQSDHFARYGGEEFGVVMPMTPIEGAQIAALRCVHRVKEAVVGEGKFSVTTSGGLAAVMPGDTTLSIVERADAALYEAKRRGRDRLVKNQDGEFHDVTASAAPVTEARPDAGDSA</sequence>
<dbReference type="Gene3D" id="3.40.50.2300">
    <property type="match status" value="1"/>
</dbReference>
<comment type="caution">
    <text evidence="7">The sequence shown here is derived from an EMBL/GenBank/DDBJ whole genome shotgun (WGS) entry which is preliminary data.</text>
</comment>
<proteinExistence type="predicted"/>
<dbReference type="InterPro" id="IPR043128">
    <property type="entry name" value="Rev_trsase/Diguanyl_cyclase"/>
</dbReference>
<dbReference type="InterPro" id="IPR029787">
    <property type="entry name" value="Nucleotide_cyclase"/>
</dbReference>
<dbReference type="Pfam" id="PF00072">
    <property type="entry name" value="Response_reg"/>
    <property type="match status" value="1"/>
</dbReference>
<dbReference type="InterPro" id="IPR001789">
    <property type="entry name" value="Sig_transdc_resp-reg_receiver"/>
</dbReference>
<reference evidence="7 8" key="1">
    <citation type="submission" date="2019-02" db="EMBL/GenBank/DDBJ databases">
        <title>Deep-cultivation of Planctomycetes and their phenomic and genomic characterization uncovers novel biology.</title>
        <authorList>
            <person name="Wiegand S."/>
            <person name="Jogler M."/>
            <person name="Boedeker C."/>
            <person name="Pinto D."/>
            <person name="Vollmers J."/>
            <person name="Rivas-Marin E."/>
            <person name="Kohn T."/>
            <person name="Peeters S.H."/>
            <person name="Heuer A."/>
            <person name="Rast P."/>
            <person name="Oberbeckmann S."/>
            <person name="Bunk B."/>
            <person name="Jeske O."/>
            <person name="Meyerdierks A."/>
            <person name="Storesund J.E."/>
            <person name="Kallscheuer N."/>
            <person name="Luecker S."/>
            <person name="Lage O.M."/>
            <person name="Pohl T."/>
            <person name="Merkel B.J."/>
            <person name="Hornburger P."/>
            <person name="Mueller R.-W."/>
            <person name="Bruemmer F."/>
            <person name="Labrenz M."/>
            <person name="Spormann A.M."/>
            <person name="Op Den Camp H."/>
            <person name="Overmann J."/>
            <person name="Amann R."/>
            <person name="Jetten M.S.M."/>
            <person name="Mascher T."/>
            <person name="Medema M.H."/>
            <person name="Devos D.P."/>
            <person name="Kaster A.-K."/>
            <person name="Ovreas L."/>
            <person name="Rohde M."/>
            <person name="Galperin M.Y."/>
            <person name="Jogler C."/>
        </authorList>
    </citation>
    <scope>NUCLEOTIDE SEQUENCE [LARGE SCALE GENOMIC DNA]</scope>
    <source>
        <strain evidence="7 8">Poly51</strain>
    </source>
</reference>
<dbReference type="GO" id="GO:0005886">
    <property type="term" value="C:plasma membrane"/>
    <property type="evidence" value="ECO:0007669"/>
    <property type="project" value="TreeGrafter"/>
</dbReference>
<dbReference type="PANTHER" id="PTHR45138">
    <property type="entry name" value="REGULATORY COMPONENTS OF SENSORY TRANSDUCTION SYSTEM"/>
    <property type="match status" value="1"/>
</dbReference>
<evidence type="ECO:0000259" key="5">
    <source>
        <dbReference type="PROSITE" id="PS50110"/>
    </source>
</evidence>
<dbReference type="EMBL" id="SJPW01000001">
    <property type="protein sequence ID" value="TWU60462.1"/>
    <property type="molecule type" value="Genomic_DNA"/>
</dbReference>
<dbReference type="OrthoDB" id="244535at2"/>
<feature type="domain" description="Response regulatory" evidence="5">
    <location>
        <begin position="15"/>
        <end position="132"/>
    </location>
</feature>
<dbReference type="EC" id="2.7.7.65" evidence="1"/>
<dbReference type="SMART" id="SM00448">
    <property type="entry name" value="REC"/>
    <property type="match status" value="1"/>
</dbReference>
<dbReference type="RefSeq" id="WP_146454278.1">
    <property type="nucleotide sequence ID" value="NZ_SJPW01000001.1"/>
</dbReference>
<accession>A0A5C6FLS8</accession>
<evidence type="ECO:0000256" key="4">
    <source>
        <dbReference type="SAM" id="MobiDB-lite"/>
    </source>
</evidence>
<feature type="domain" description="GGDEF" evidence="6">
    <location>
        <begin position="176"/>
        <end position="306"/>
    </location>
</feature>
<evidence type="ECO:0000313" key="7">
    <source>
        <dbReference type="EMBL" id="TWU60462.1"/>
    </source>
</evidence>
<dbReference type="Proteomes" id="UP000318288">
    <property type="component" value="Unassembled WGS sequence"/>
</dbReference>
<evidence type="ECO:0000256" key="1">
    <source>
        <dbReference type="ARBA" id="ARBA00012528"/>
    </source>
</evidence>
<dbReference type="PANTHER" id="PTHR45138:SF9">
    <property type="entry name" value="DIGUANYLATE CYCLASE DGCM-RELATED"/>
    <property type="match status" value="1"/>
</dbReference>
<feature type="modified residue" description="4-aspartylphosphate" evidence="3">
    <location>
        <position position="67"/>
    </location>
</feature>
<dbReference type="GO" id="GO:0000160">
    <property type="term" value="P:phosphorelay signal transduction system"/>
    <property type="evidence" value="ECO:0007669"/>
    <property type="project" value="InterPro"/>
</dbReference>
<feature type="compositionally biased region" description="Basic and acidic residues" evidence="4">
    <location>
        <begin position="302"/>
        <end position="311"/>
    </location>
</feature>
<dbReference type="GO" id="GO:0043709">
    <property type="term" value="P:cell adhesion involved in single-species biofilm formation"/>
    <property type="evidence" value="ECO:0007669"/>
    <property type="project" value="TreeGrafter"/>
</dbReference>
<dbReference type="InterPro" id="IPR011006">
    <property type="entry name" value="CheY-like_superfamily"/>
</dbReference>
<dbReference type="GO" id="GO:1902201">
    <property type="term" value="P:negative regulation of bacterial-type flagellum-dependent cell motility"/>
    <property type="evidence" value="ECO:0007669"/>
    <property type="project" value="TreeGrafter"/>
</dbReference>
<dbReference type="InterPro" id="IPR000160">
    <property type="entry name" value="GGDEF_dom"/>
</dbReference>
<dbReference type="PROSITE" id="PS50887">
    <property type="entry name" value="GGDEF"/>
    <property type="match status" value="1"/>
</dbReference>
<dbReference type="SMART" id="SM00267">
    <property type="entry name" value="GGDEF"/>
    <property type="match status" value="1"/>
</dbReference>
<dbReference type="NCBIfam" id="TIGR00254">
    <property type="entry name" value="GGDEF"/>
    <property type="match status" value="1"/>
</dbReference>
<dbReference type="GO" id="GO:0052621">
    <property type="term" value="F:diguanylate cyclase activity"/>
    <property type="evidence" value="ECO:0007669"/>
    <property type="project" value="UniProtKB-EC"/>
</dbReference>
<dbReference type="CDD" id="cd00156">
    <property type="entry name" value="REC"/>
    <property type="match status" value="1"/>
</dbReference>
<dbReference type="AlphaFoldDB" id="A0A5C6FLS8"/>
<dbReference type="Gene3D" id="3.30.70.270">
    <property type="match status" value="1"/>
</dbReference>
<dbReference type="PROSITE" id="PS50110">
    <property type="entry name" value="RESPONSE_REGULATORY"/>
    <property type="match status" value="1"/>
</dbReference>
<evidence type="ECO:0000256" key="3">
    <source>
        <dbReference type="PROSITE-ProRule" id="PRU00169"/>
    </source>
</evidence>
<dbReference type="CDD" id="cd01949">
    <property type="entry name" value="GGDEF"/>
    <property type="match status" value="1"/>
</dbReference>
<comment type="catalytic activity">
    <reaction evidence="2">
        <text>2 GTP = 3',3'-c-di-GMP + 2 diphosphate</text>
        <dbReference type="Rhea" id="RHEA:24898"/>
        <dbReference type="ChEBI" id="CHEBI:33019"/>
        <dbReference type="ChEBI" id="CHEBI:37565"/>
        <dbReference type="ChEBI" id="CHEBI:58805"/>
        <dbReference type="EC" id="2.7.7.65"/>
    </reaction>
</comment>
<evidence type="ECO:0000313" key="8">
    <source>
        <dbReference type="Proteomes" id="UP000318288"/>
    </source>
</evidence>
<evidence type="ECO:0000259" key="6">
    <source>
        <dbReference type="PROSITE" id="PS50887"/>
    </source>
</evidence>
<name>A0A5C6FLS8_9BACT</name>
<gene>
    <name evidence="7" type="primary">pleD_2</name>
    <name evidence="7" type="ORF">Poly51_07380</name>
</gene>
<protein>
    <recommendedName>
        <fullName evidence="1">diguanylate cyclase</fullName>
        <ecNumber evidence="1">2.7.7.65</ecNumber>
    </recommendedName>
</protein>
<keyword evidence="8" id="KW-1185">Reference proteome</keyword>
<evidence type="ECO:0000256" key="2">
    <source>
        <dbReference type="ARBA" id="ARBA00034247"/>
    </source>
</evidence>
<keyword evidence="3" id="KW-0597">Phosphoprotein</keyword>